<dbReference type="InterPro" id="IPR011989">
    <property type="entry name" value="ARM-like"/>
</dbReference>
<name>K9VZV3_9CYAN</name>
<dbReference type="InterPro" id="IPR016024">
    <property type="entry name" value="ARM-type_fold"/>
</dbReference>
<dbReference type="Gene3D" id="1.25.10.10">
    <property type="entry name" value="Leucine-rich Repeat Variant"/>
    <property type="match status" value="1"/>
</dbReference>
<sequence>MTHSASALELIQSVEQADSPSRLVAAVQALAKARLKAGIPTLITVLGYNNPEAASAALDGLIQLGEAAVPLILEKLDDYNYGARAYSFRALAAIADPRALDVLISAAETDFAPSVRRAAAKGLGNLRWLQLPIEQRQIAQPKAMQTLLLLVSDPEWAIRYAAVVGLQALAASGSIDSPELFEQILAEFAQIVQTDSDLAIRARAAMAQEQLKANTTQLTALSY</sequence>
<dbReference type="GO" id="GO:0030089">
    <property type="term" value="C:phycobilisome"/>
    <property type="evidence" value="ECO:0007669"/>
    <property type="project" value="UniProtKB-KW"/>
</dbReference>
<dbReference type="AlphaFoldDB" id="K9VZV3"/>
<dbReference type="STRING" id="1173022.Cri9333_1815"/>
<dbReference type="RefSeq" id="WP_015202817.1">
    <property type="nucleotide sequence ID" value="NC_019753.1"/>
</dbReference>
<dbReference type="Pfam" id="PF13646">
    <property type="entry name" value="HEAT_2"/>
    <property type="match status" value="1"/>
</dbReference>
<gene>
    <name evidence="3" type="ORF">Cri9333_1815</name>
</gene>
<keyword evidence="1" id="KW-0042">Antenna complex</keyword>
<dbReference type="KEGG" id="cep:Cri9333_1815"/>
<evidence type="ECO:0000313" key="4">
    <source>
        <dbReference type="Proteomes" id="UP000010472"/>
    </source>
</evidence>
<organism evidence="3 4">
    <name type="scientific">Crinalium epipsammum PCC 9333</name>
    <dbReference type="NCBI Taxonomy" id="1173022"/>
    <lineage>
        <taxon>Bacteria</taxon>
        <taxon>Bacillati</taxon>
        <taxon>Cyanobacteriota</taxon>
        <taxon>Cyanophyceae</taxon>
        <taxon>Gomontiellales</taxon>
        <taxon>Gomontiellaceae</taxon>
        <taxon>Crinalium</taxon>
    </lineage>
</organism>
<reference evidence="3 4" key="1">
    <citation type="submission" date="2012-06" db="EMBL/GenBank/DDBJ databases">
        <title>Finished chromosome of genome of Crinalium epipsammum PCC 9333.</title>
        <authorList>
            <consortium name="US DOE Joint Genome Institute"/>
            <person name="Gugger M."/>
            <person name="Coursin T."/>
            <person name="Rippka R."/>
            <person name="Tandeau De Marsac N."/>
            <person name="Huntemann M."/>
            <person name="Wei C.-L."/>
            <person name="Han J."/>
            <person name="Detter J.C."/>
            <person name="Han C."/>
            <person name="Tapia R."/>
            <person name="Davenport K."/>
            <person name="Daligault H."/>
            <person name="Erkkila T."/>
            <person name="Gu W."/>
            <person name="Munk A.C.C."/>
            <person name="Teshima H."/>
            <person name="Xu Y."/>
            <person name="Chain P."/>
            <person name="Chen A."/>
            <person name="Krypides N."/>
            <person name="Mavromatis K."/>
            <person name="Markowitz V."/>
            <person name="Szeto E."/>
            <person name="Ivanova N."/>
            <person name="Mikhailova N."/>
            <person name="Ovchinnikova G."/>
            <person name="Pagani I."/>
            <person name="Pati A."/>
            <person name="Goodwin L."/>
            <person name="Peters L."/>
            <person name="Pitluck S."/>
            <person name="Woyke T."/>
            <person name="Kerfeld C."/>
        </authorList>
    </citation>
    <scope>NUCLEOTIDE SEQUENCE [LARGE SCALE GENOMIC DNA]</scope>
    <source>
        <strain evidence="3 4">PCC 9333</strain>
    </source>
</reference>
<proteinExistence type="predicted"/>
<dbReference type="HOGENOM" id="CLU_094955_0_0_3"/>
<dbReference type="Proteomes" id="UP000010472">
    <property type="component" value="Chromosome"/>
</dbReference>
<keyword evidence="4" id="KW-1185">Reference proteome</keyword>
<accession>K9VZV3</accession>
<dbReference type="PATRIC" id="fig|1173022.3.peg.1963"/>
<dbReference type="EMBL" id="CP003620">
    <property type="protein sequence ID" value="AFZ12700.1"/>
    <property type="molecule type" value="Genomic_DNA"/>
</dbReference>
<evidence type="ECO:0000256" key="1">
    <source>
        <dbReference type="ARBA" id="ARBA00022549"/>
    </source>
</evidence>
<evidence type="ECO:0000313" key="3">
    <source>
        <dbReference type="EMBL" id="AFZ12700.1"/>
    </source>
</evidence>
<keyword evidence="2" id="KW-0605">Phycobilisome</keyword>
<dbReference type="OrthoDB" id="428465at2"/>
<dbReference type="eggNOG" id="COG1413">
    <property type="taxonomic scope" value="Bacteria"/>
</dbReference>
<evidence type="ECO:0000256" key="2">
    <source>
        <dbReference type="ARBA" id="ARBA00022738"/>
    </source>
</evidence>
<protein>
    <submittedName>
        <fullName evidence="3">HEAT domain containing protein</fullName>
    </submittedName>
</protein>
<dbReference type="SUPFAM" id="SSF48371">
    <property type="entry name" value="ARM repeat"/>
    <property type="match status" value="1"/>
</dbReference>